<name>A0A844Z5M7_9SPHN</name>
<dbReference type="AlphaFoldDB" id="A0A844Z5M7"/>
<reference evidence="2 3" key="1">
    <citation type="submission" date="2019-12" db="EMBL/GenBank/DDBJ databases">
        <title>Genomic-based taxomic classification of the family Erythrobacteraceae.</title>
        <authorList>
            <person name="Xu L."/>
        </authorList>
    </citation>
    <scope>NUCLEOTIDE SEQUENCE [LARGE SCALE GENOMIC DNA]</scope>
    <source>
        <strain evidence="2 3">KCTC 42006</strain>
    </source>
</reference>
<comment type="caution">
    <text evidence="2">The sequence shown here is derived from an EMBL/GenBank/DDBJ whole genome shotgun (WGS) entry which is preliminary data.</text>
</comment>
<dbReference type="PROSITE" id="PS51257">
    <property type="entry name" value="PROKAR_LIPOPROTEIN"/>
    <property type="match status" value="1"/>
</dbReference>
<protein>
    <submittedName>
        <fullName evidence="2">Serine hydrolase</fullName>
    </submittedName>
</protein>
<feature type="domain" description="Beta-lactamase-related" evidence="1">
    <location>
        <begin position="50"/>
        <end position="369"/>
    </location>
</feature>
<evidence type="ECO:0000313" key="3">
    <source>
        <dbReference type="Proteomes" id="UP000460290"/>
    </source>
</evidence>
<dbReference type="GO" id="GO:0016787">
    <property type="term" value="F:hydrolase activity"/>
    <property type="evidence" value="ECO:0007669"/>
    <property type="project" value="UniProtKB-KW"/>
</dbReference>
<dbReference type="Proteomes" id="UP000460290">
    <property type="component" value="Unassembled WGS sequence"/>
</dbReference>
<dbReference type="PANTHER" id="PTHR46825:SF9">
    <property type="entry name" value="BETA-LACTAMASE-RELATED DOMAIN-CONTAINING PROTEIN"/>
    <property type="match status" value="1"/>
</dbReference>
<dbReference type="InterPro" id="IPR001466">
    <property type="entry name" value="Beta-lactam-related"/>
</dbReference>
<gene>
    <name evidence="2" type="ORF">GRI35_03220</name>
</gene>
<keyword evidence="2" id="KW-0378">Hydrolase</keyword>
<keyword evidence="3" id="KW-1185">Reference proteome</keyword>
<dbReference type="InterPro" id="IPR050491">
    <property type="entry name" value="AmpC-like"/>
</dbReference>
<dbReference type="EMBL" id="WTYZ01000001">
    <property type="protein sequence ID" value="MXO82387.1"/>
    <property type="molecule type" value="Genomic_DNA"/>
</dbReference>
<evidence type="ECO:0000313" key="2">
    <source>
        <dbReference type="EMBL" id="MXO82387.1"/>
    </source>
</evidence>
<dbReference type="OrthoDB" id="9804448at2"/>
<dbReference type="Gene3D" id="3.40.710.10">
    <property type="entry name" value="DD-peptidase/beta-lactamase superfamily"/>
    <property type="match status" value="1"/>
</dbReference>
<accession>A0A844Z5M7</accession>
<dbReference type="Pfam" id="PF00144">
    <property type="entry name" value="Beta-lactamase"/>
    <property type="match status" value="1"/>
</dbReference>
<dbReference type="RefSeq" id="WP_160612821.1">
    <property type="nucleotide sequence ID" value="NZ_JAUFQM010000001.1"/>
</dbReference>
<dbReference type="InterPro" id="IPR012338">
    <property type="entry name" value="Beta-lactam/transpept-like"/>
</dbReference>
<dbReference type="PANTHER" id="PTHR46825">
    <property type="entry name" value="D-ALANYL-D-ALANINE-CARBOXYPEPTIDASE/ENDOPEPTIDASE AMPH"/>
    <property type="match status" value="1"/>
</dbReference>
<organism evidence="2 3">
    <name type="scientific">Pontixanthobacter aestiaquae</name>
    <dbReference type="NCBI Taxonomy" id="1509367"/>
    <lineage>
        <taxon>Bacteria</taxon>
        <taxon>Pseudomonadati</taxon>
        <taxon>Pseudomonadota</taxon>
        <taxon>Alphaproteobacteria</taxon>
        <taxon>Sphingomonadales</taxon>
        <taxon>Erythrobacteraceae</taxon>
        <taxon>Pontixanthobacter</taxon>
    </lineage>
</organism>
<dbReference type="SUPFAM" id="SSF56601">
    <property type="entry name" value="beta-lactamase/transpeptidase-like"/>
    <property type="match status" value="1"/>
</dbReference>
<sequence>MGQIFRFFFGAVVIGFLGACVSVGQNVGPSENAMPVTRENARLASWLGARFEQLAEDENIPGMSIGVVRNGANSAVVNLGYHNRSAQQPTGSNSIYQIASLSKTLTGAMVNSLIARGRIDPQASVGSYLSPLVDAEAKVQLDMITVENLLQHTAGISETDCSVYRERQEGEAWSQGYTRGQLVTDLDALEINPERIGKFAYSSCGYAVLGLVAEVAANKGFAALIDEYITDAYGMKDTAISLSASQLKRLTTPYRKDDRAIATAVSDMGMATPGSAIYSTIDDLMIFQLAQMRAYRAAASGGKPSPLVLTRRMADVPGEPVKFGYGLIQLSHPKGIFYLHDGDADGFASVYVFSPEHDLGLTILTTSGGKWLNDAAIETMVEMIDRTYLSEGVRD</sequence>
<proteinExistence type="predicted"/>
<evidence type="ECO:0000259" key="1">
    <source>
        <dbReference type="Pfam" id="PF00144"/>
    </source>
</evidence>